<gene>
    <name evidence="2" type="ORF">RhiirC2_793596</name>
</gene>
<accession>A0A2N1MF45</accession>
<dbReference type="PANTHER" id="PTHR13318:SF190">
    <property type="entry name" value="PARTNER OF PAIRED, ISOFORM B"/>
    <property type="match status" value="1"/>
</dbReference>
<dbReference type="EMBL" id="LLXL01002662">
    <property type="protein sequence ID" value="PKK60253.1"/>
    <property type="molecule type" value="Genomic_DNA"/>
</dbReference>
<dbReference type="VEuPathDB" id="FungiDB:RhiirA1_476329"/>
<organism evidence="2 3">
    <name type="scientific">Rhizophagus irregularis</name>
    <dbReference type="NCBI Taxonomy" id="588596"/>
    <lineage>
        <taxon>Eukaryota</taxon>
        <taxon>Fungi</taxon>
        <taxon>Fungi incertae sedis</taxon>
        <taxon>Mucoromycota</taxon>
        <taxon>Glomeromycotina</taxon>
        <taxon>Glomeromycetes</taxon>
        <taxon>Glomerales</taxon>
        <taxon>Glomeraceae</taxon>
        <taxon>Rhizophagus</taxon>
    </lineage>
</organism>
<dbReference type="Proteomes" id="UP000233469">
    <property type="component" value="Unassembled WGS sequence"/>
</dbReference>
<dbReference type="VEuPathDB" id="FungiDB:FUN_007353"/>
<evidence type="ECO:0000256" key="1">
    <source>
        <dbReference type="SAM" id="MobiDB-lite"/>
    </source>
</evidence>
<dbReference type="AlphaFoldDB" id="A0A2N1MF45"/>
<comment type="caution">
    <text evidence="2">The sequence shown here is derived from an EMBL/GenBank/DDBJ whole genome shotgun (WGS) entry which is preliminary data.</text>
</comment>
<reference evidence="2 3" key="2">
    <citation type="submission" date="2017-10" db="EMBL/GenBank/DDBJ databases">
        <title>Extensive intraspecific genome diversity in a model arbuscular mycorrhizal fungus.</title>
        <authorList>
            <person name="Chen E.C.H."/>
            <person name="Morin E."/>
            <person name="Baudet D."/>
            <person name="Noel J."/>
            <person name="Ndikumana S."/>
            <person name="Charron P."/>
            <person name="St-Onge C."/>
            <person name="Giorgi J."/>
            <person name="Grigoriev I.V."/>
            <person name="Roux C."/>
            <person name="Martin F.M."/>
            <person name="Corradi N."/>
        </authorList>
    </citation>
    <scope>NUCLEOTIDE SEQUENCE [LARGE SCALE GENOMIC DNA]</scope>
    <source>
        <strain evidence="2 3">C2</strain>
    </source>
</reference>
<name>A0A2N1MF45_9GLOM</name>
<protein>
    <recommendedName>
        <fullName evidence="4">RNI-like protein</fullName>
    </recommendedName>
</protein>
<feature type="compositionally biased region" description="Low complexity" evidence="1">
    <location>
        <begin position="31"/>
        <end position="84"/>
    </location>
</feature>
<dbReference type="Gene3D" id="3.80.10.10">
    <property type="entry name" value="Ribonuclease Inhibitor"/>
    <property type="match status" value="2"/>
</dbReference>
<dbReference type="VEuPathDB" id="FungiDB:RhiirFUN_019743"/>
<dbReference type="SMART" id="SM00367">
    <property type="entry name" value="LRR_CC"/>
    <property type="match status" value="3"/>
</dbReference>
<dbReference type="PANTHER" id="PTHR13318">
    <property type="entry name" value="PARTNER OF PAIRED, ISOFORM B-RELATED"/>
    <property type="match status" value="1"/>
</dbReference>
<evidence type="ECO:0000313" key="3">
    <source>
        <dbReference type="Proteomes" id="UP000233469"/>
    </source>
</evidence>
<dbReference type="GO" id="GO:0031146">
    <property type="term" value="P:SCF-dependent proteasomal ubiquitin-dependent protein catabolic process"/>
    <property type="evidence" value="ECO:0007669"/>
    <property type="project" value="TreeGrafter"/>
</dbReference>
<feature type="region of interest" description="Disordered" evidence="1">
    <location>
        <begin position="23"/>
        <end position="95"/>
    </location>
</feature>
<dbReference type="SUPFAM" id="SSF52047">
    <property type="entry name" value="RNI-like"/>
    <property type="match status" value="1"/>
</dbReference>
<proteinExistence type="predicted"/>
<reference evidence="2 3" key="1">
    <citation type="submission" date="2016-04" db="EMBL/GenBank/DDBJ databases">
        <title>Genome analyses suggest a sexual origin of heterokaryosis in a supposedly ancient asexual fungus.</title>
        <authorList>
            <person name="Ropars J."/>
            <person name="Sedzielewska K."/>
            <person name="Noel J."/>
            <person name="Charron P."/>
            <person name="Farinelli L."/>
            <person name="Marton T."/>
            <person name="Kruger M."/>
            <person name="Pelin A."/>
            <person name="Brachmann A."/>
            <person name="Corradi N."/>
        </authorList>
    </citation>
    <scope>NUCLEOTIDE SEQUENCE [LARGE SCALE GENOMIC DNA]</scope>
    <source>
        <strain evidence="2 3">C2</strain>
    </source>
</reference>
<sequence>MESDQPGQRCSLNKALRVKHLTSLTNISPKSSLSETSSSESSSSESSSSESSSSESGFSETSSSESSLSESSSSETSSSEFSSSDSDIDKITGSSVQGNDMVKDFYSKLKEYKKSVGYHEERLKWLFLKGISPENTFKVLMDGLQGLALDKIVEGLSPEHAGFSNRVLELIAGSYPNLKYLNLCNDQSGNFRSFHAQEVDNGGLWRIAKSCHKLEYLNIAYRTEITKHSIYSIIRFCLKFQHLSLSFCKITDITIKEIAGSCLNLKYLDLEGCYNISKEAIDQLNPNTYVENFLWDLIRAEIERVVDLISR</sequence>
<dbReference type="InterPro" id="IPR032675">
    <property type="entry name" value="LRR_dom_sf"/>
</dbReference>
<dbReference type="GO" id="GO:0019005">
    <property type="term" value="C:SCF ubiquitin ligase complex"/>
    <property type="evidence" value="ECO:0007669"/>
    <property type="project" value="TreeGrafter"/>
</dbReference>
<evidence type="ECO:0000313" key="2">
    <source>
        <dbReference type="EMBL" id="PKK60253.1"/>
    </source>
</evidence>
<evidence type="ECO:0008006" key="4">
    <source>
        <dbReference type="Google" id="ProtNLM"/>
    </source>
</evidence>
<dbReference type="VEuPathDB" id="FungiDB:RhiirA1_479156"/>
<dbReference type="VEuPathDB" id="FungiDB:FUN_006048"/>
<dbReference type="InterPro" id="IPR006553">
    <property type="entry name" value="Leu-rich_rpt_Cys-con_subtyp"/>
</dbReference>